<gene>
    <name evidence="8" type="ORF">V8201_16170</name>
</gene>
<dbReference type="Pfam" id="PF08531">
    <property type="entry name" value="Bac_rhamnosid_N"/>
    <property type="match status" value="1"/>
</dbReference>
<dbReference type="SUPFAM" id="SSF48208">
    <property type="entry name" value="Six-hairpin glycosidases"/>
    <property type="match status" value="1"/>
</dbReference>
<feature type="domain" description="Bacterial alpha-L-rhamnosidase N-terminal" evidence="5">
    <location>
        <begin position="325"/>
        <end position="495"/>
    </location>
</feature>
<dbReference type="Gene3D" id="2.60.420.10">
    <property type="entry name" value="Maltose phosphorylase, domain 3"/>
    <property type="match status" value="1"/>
</dbReference>
<dbReference type="InterPro" id="IPR035398">
    <property type="entry name" value="Bac_rhamnosid_C"/>
</dbReference>
<evidence type="ECO:0000313" key="8">
    <source>
        <dbReference type="EMBL" id="MEI5688631.1"/>
    </source>
</evidence>
<dbReference type="PANTHER" id="PTHR33307:SF6">
    <property type="entry name" value="ALPHA-RHAMNOSIDASE (EUROFUNG)-RELATED"/>
    <property type="match status" value="1"/>
</dbReference>
<dbReference type="InterPro" id="IPR012341">
    <property type="entry name" value="6hp_glycosidase-like_sf"/>
</dbReference>
<evidence type="ECO:0000259" key="5">
    <source>
        <dbReference type="Pfam" id="PF08531"/>
    </source>
</evidence>
<evidence type="ECO:0000256" key="3">
    <source>
        <dbReference type="ARBA" id="ARBA00022801"/>
    </source>
</evidence>
<keyword evidence="3 8" id="KW-0378">Hydrolase</keyword>
<dbReference type="InterPro" id="IPR008928">
    <property type="entry name" value="6-hairpin_glycosidase_sf"/>
</dbReference>
<sequence length="1056" mass="114444">MPNRRSVLLGGGAGMALWPLESGALAAATTPDWAVAALLVDGLVDPLGLHSAPPRLSWQLRSERRGARQTAWRVGVASSRIAADQGRFDLWDSGRIADDRCFDVAYAGTPLTARQRVWWRVTAWDERGIAATSPVACWEMGLLAASDWSAQWLSAETAAQRQDRATGLGWRVGPAGKAGATQAFRLRFTLPQPAELTALTACSAGSRIWLDGEEIIPPKRGGWGSPGPRSAIASAAAGPHALVIETRSRGETPVQAAALVRATLADGRTLRFDGTTLDSALAPRGAWRAGGADSDWTPTSAAAGQAVMPARAATLLRKPFRVAGRVASARLYLTALGLYEAEINGKRLDAALLRPEFSDYRKHCLYCVEDVADLLVPGDNVLGVHVADGWYGSYISPDGRFSYGEPPLRLFGQLEIRYADGRVACVATGPGWSVAESPITSATIYDGEAYDARREQPGWSRPGFTPDARWSAAEPAPPATAALVAATVPPIRRKQQLRPHAIVRLADGASVVDFGQNVAGWVRIALRSRRGQTIRLRYAELLNPDGSVDQSNLRAADATDHYTFATDGAVERYEPRFTYHGFRYVQIEGARQPVTAADITGIVIRTDLPETSDLQLSAYVPQRLWINSRWSQRSNFMGIPTDCPQRDERLGWTGDAHVFWDAASFNMDTAAFTARFMRDMRDAQRDDGAYSDIAPVARRDHFAEPGSSPGWGDAGVALPWTVWQRYGDTSLIDQHWASMTQFLESIRASNPDLVLSHARGVDYGDWLALDAKQPGDPTTPKDLIGTAFWKAAADQMADMARASGRTGEAARYAALATDLARAFRTAFVRGDGSIGNGSQTGYILALRFDLLDAAQRRPAVARLVADIRRRGTLLSTGFLGTPYSLDVLADAGEDALVYDLLLRTDFPSWGYMIAKGATTTWERWNSDAGDRSMNSFNHYALGAVVGFLFRRVAGIAPTAPGFRRFVVRPVLDPRMERAGARYDSRLGRIETRWRRQGSAGLSLDLLVPPGATAALFLPGVPEAGAAPSRFAPVVDRDGRPGIEVPSGRYAFRSGIG</sequence>
<dbReference type="EMBL" id="JBBBDM010000011">
    <property type="protein sequence ID" value="MEI5688631.1"/>
    <property type="molecule type" value="Genomic_DNA"/>
</dbReference>
<evidence type="ECO:0000256" key="1">
    <source>
        <dbReference type="ARBA" id="ARBA00001445"/>
    </source>
</evidence>
<dbReference type="InterPro" id="IPR035396">
    <property type="entry name" value="Bac_rhamnosid6H"/>
</dbReference>
<evidence type="ECO:0000256" key="2">
    <source>
        <dbReference type="ARBA" id="ARBA00012652"/>
    </source>
</evidence>
<protein>
    <recommendedName>
        <fullName evidence="2">alpha-L-rhamnosidase</fullName>
        <ecNumber evidence="2">3.2.1.40</ecNumber>
    </recommendedName>
</protein>
<dbReference type="Proteomes" id="UP001367771">
    <property type="component" value="Unassembled WGS sequence"/>
</dbReference>
<comment type="catalytic activity">
    <reaction evidence="1">
        <text>Hydrolysis of terminal non-reducing alpha-L-rhamnose residues in alpha-L-rhamnosides.</text>
        <dbReference type="EC" id="3.2.1.40"/>
    </reaction>
</comment>
<dbReference type="InterPro" id="IPR016007">
    <property type="entry name" value="Alpha_rhamnosid"/>
</dbReference>
<dbReference type="Gene3D" id="1.50.10.10">
    <property type="match status" value="1"/>
</dbReference>
<evidence type="ECO:0000259" key="6">
    <source>
        <dbReference type="Pfam" id="PF17389"/>
    </source>
</evidence>
<dbReference type="EC" id="3.2.1.40" evidence="2"/>
<evidence type="ECO:0000313" key="9">
    <source>
        <dbReference type="Proteomes" id="UP001367771"/>
    </source>
</evidence>
<feature type="domain" description="Alpha-L-rhamnosidase C-terminal" evidence="7">
    <location>
        <begin position="954"/>
        <end position="1024"/>
    </location>
</feature>
<dbReference type="Gene3D" id="2.60.120.260">
    <property type="entry name" value="Galactose-binding domain-like"/>
    <property type="match status" value="2"/>
</dbReference>
<feature type="domain" description="Alpha-L-rhamnosidase six-hairpin glycosidase" evidence="6">
    <location>
        <begin position="611"/>
        <end position="952"/>
    </location>
</feature>
<dbReference type="PIRSF" id="PIRSF010631">
    <property type="entry name" value="A-rhamnsds"/>
    <property type="match status" value="1"/>
</dbReference>
<dbReference type="Pfam" id="PF25788">
    <property type="entry name" value="Ig_Rha78A_N"/>
    <property type="match status" value="1"/>
</dbReference>
<organism evidence="8 9">
    <name type="scientific">Sphingomonas kyungheensis</name>
    <dbReference type="NCBI Taxonomy" id="1069987"/>
    <lineage>
        <taxon>Bacteria</taxon>
        <taxon>Pseudomonadati</taxon>
        <taxon>Pseudomonadota</taxon>
        <taxon>Alphaproteobacteria</taxon>
        <taxon>Sphingomonadales</taxon>
        <taxon>Sphingomonadaceae</taxon>
        <taxon>Sphingomonas</taxon>
    </lineage>
</organism>
<feature type="domain" description="Alpha-L-rhamnosidase concanavalin-like" evidence="4">
    <location>
        <begin position="504"/>
        <end position="604"/>
    </location>
</feature>
<evidence type="ECO:0000259" key="7">
    <source>
        <dbReference type="Pfam" id="PF17390"/>
    </source>
</evidence>
<dbReference type="InterPro" id="IPR013783">
    <property type="entry name" value="Ig-like_fold"/>
</dbReference>
<keyword evidence="9" id="KW-1185">Reference proteome</keyword>
<dbReference type="InterPro" id="IPR008902">
    <property type="entry name" value="Rhamnosid_concanavalin"/>
</dbReference>
<reference evidence="8 9" key="1">
    <citation type="journal article" date="2013" name="Int. J. Syst. Evol. Microbiol.">
        <title>Sphingomonas kyungheensis sp. nov., a bacterium with ginsenoside-converting activity isolated from soil of a ginseng field.</title>
        <authorList>
            <person name="Son H.M."/>
            <person name="Yang J.E."/>
            <person name="Park Y."/>
            <person name="Han C.K."/>
            <person name="Kim S.G."/>
            <person name="Kook M."/>
            <person name="Yi T.H."/>
        </authorList>
    </citation>
    <scope>NUCLEOTIDE SEQUENCE [LARGE SCALE GENOMIC DNA]</scope>
    <source>
        <strain evidence="8 9">LMG 26582</strain>
    </source>
</reference>
<dbReference type="Gene3D" id="2.60.40.10">
    <property type="entry name" value="Immunoglobulins"/>
    <property type="match status" value="1"/>
</dbReference>
<proteinExistence type="predicted"/>
<name>A0ABU8H6D9_9SPHN</name>
<dbReference type="Pfam" id="PF17389">
    <property type="entry name" value="Bac_rhamnosid6H"/>
    <property type="match status" value="1"/>
</dbReference>
<dbReference type="GO" id="GO:0016787">
    <property type="term" value="F:hydrolase activity"/>
    <property type="evidence" value="ECO:0007669"/>
    <property type="project" value="UniProtKB-KW"/>
</dbReference>
<dbReference type="Pfam" id="PF05592">
    <property type="entry name" value="Bac_rhamnosid"/>
    <property type="match status" value="1"/>
</dbReference>
<dbReference type="InterPro" id="IPR013737">
    <property type="entry name" value="Bac_rhamnosid_N"/>
</dbReference>
<dbReference type="PANTHER" id="PTHR33307">
    <property type="entry name" value="ALPHA-RHAMNOSIDASE (EUROFUNG)"/>
    <property type="match status" value="1"/>
</dbReference>
<comment type="caution">
    <text evidence="8">The sequence shown here is derived from an EMBL/GenBank/DDBJ whole genome shotgun (WGS) entry which is preliminary data.</text>
</comment>
<accession>A0ABU8H6D9</accession>
<dbReference type="Pfam" id="PF17390">
    <property type="entry name" value="Bac_rhamnosid_C"/>
    <property type="match status" value="1"/>
</dbReference>
<evidence type="ECO:0000259" key="4">
    <source>
        <dbReference type="Pfam" id="PF05592"/>
    </source>
</evidence>